<organism evidence="7 8">
    <name type="scientific">Phocaeicola vulgatus str. 3975 RP4</name>
    <dbReference type="NCBI Taxonomy" id="1339352"/>
    <lineage>
        <taxon>Bacteria</taxon>
        <taxon>Pseudomonadati</taxon>
        <taxon>Bacteroidota</taxon>
        <taxon>Bacteroidia</taxon>
        <taxon>Bacteroidales</taxon>
        <taxon>Bacteroidaceae</taxon>
        <taxon>Phocaeicola</taxon>
    </lineage>
</organism>
<dbReference type="GO" id="GO:0016020">
    <property type="term" value="C:membrane"/>
    <property type="evidence" value="ECO:0007669"/>
    <property type="project" value="UniProtKB-SubCell"/>
</dbReference>
<evidence type="ECO:0000313" key="8">
    <source>
        <dbReference type="Proteomes" id="UP000027661"/>
    </source>
</evidence>
<feature type="transmembrane region" description="Helical" evidence="5">
    <location>
        <begin position="169"/>
        <end position="187"/>
    </location>
</feature>
<protein>
    <submittedName>
        <fullName evidence="7">O-Antigen ligase family protein</fullName>
    </submittedName>
</protein>
<keyword evidence="2 5" id="KW-0812">Transmembrane</keyword>
<dbReference type="EMBL" id="JNHM01000009">
    <property type="protein sequence ID" value="KDS56187.1"/>
    <property type="molecule type" value="Genomic_DNA"/>
</dbReference>
<evidence type="ECO:0000313" key="7">
    <source>
        <dbReference type="EMBL" id="KDS56187.1"/>
    </source>
</evidence>
<dbReference type="InterPro" id="IPR007016">
    <property type="entry name" value="O-antigen_ligase-rel_domated"/>
</dbReference>
<evidence type="ECO:0000256" key="1">
    <source>
        <dbReference type="ARBA" id="ARBA00004141"/>
    </source>
</evidence>
<gene>
    <name evidence="7" type="ORF">M099_0544</name>
</gene>
<keyword evidence="3 5" id="KW-1133">Transmembrane helix</keyword>
<accession>A0A069SPD9</accession>
<dbReference type="InterPro" id="IPR051533">
    <property type="entry name" value="WaaL-like"/>
</dbReference>
<dbReference type="Pfam" id="PF04932">
    <property type="entry name" value="Wzy_C"/>
    <property type="match status" value="1"/>
</dbReference>
<dbReference type="AlphaFoldDB" id="A0A069SPD9"/>
<dbReference type="GO" id="GO:0016874">
    <property type="term" value="F:ligase activity"/>
    <property type="evidence" value="ECO:0007669"/>
    <property type="project" value="UniProtKB-KW"/>
</dbReference>
<keyword evidence="7" id="KW-0436">Ligase</keyword>
<evidence type="ECO:0000256" key="3">
    <source>
        <dbReference type="ARBA" id="ARBA00022989"/>
    </source>
</evidence>
<dbReference type="PANTHER" id="PTHR37422:SF17">
    <property type="entry name" value="O-ANTIGEN LIGASE"/>
    <property type="match status" value="1"/>
</dbReference>
<evidence type="ECO:0000256" key="5">
    <source>
        <dbReference type="SAM" id="Phobius"/>
    </source>
</evidence>
<feature type="transmembrane region" description="Helical" evidence="5">
    <location>
        <begin position="337"/>
        <end position="356"/>
    </location>
</feature>
<evidence type="ECO:0000256" key="4">
    <source>
        <dbReference type="ARBA" id="ARBA00023136"/>
    </source>
</evidence>
<dbReference type="PATRIC" id="fig|1339352.3.peg.527"/>
<sequence>MNGGLIHNKKFNLLAFLSMGLFLLIGFIDIFSWIFIMLPVVVCFYVYDIRHGAVYLTSGEISCFDYILYTVCAVELLCCLTSVYIPNSITATLKILLSIAFYFFIRTFIRFRSQFAFLYKVLSIVAGILSLITLFFFLLHRDRFYSVGFENLTDFRSHYRPFGQLSNNWATMLLCLVPFPIISILESGYRKEQICYICMEILMLVAILVSFSRGAYIALFVFFAMLITFFCIYKRDMLKKALAICLCVWLPTLLCMLPERKSVLITCFMNHTVSQQRSTAGRFVKWKEAINIFGLFPATGVGGGNYALASDTYRQERQGLFTSYATNTYLQVAAEKGIVGVIVYGALVLSLIYIGIHQMKKGELRSIVFFSILLALGVREVTFSSFFQKENMMILCFLIMVSLVQPLEDNYELFK</sequence>
<proteinExistence type="predicted"/>
<feature type="transmembrane region" description="Helical" evidence="5">
    <location>
        <begin position="20"/>
        <end position="46"/>
    </location>
</feature>
<feature type="transmembrane region" description="Helical" evidence="5">
    <location>
        <begin position="121"/>
        <end position="139"/>
    </location>
</feature>
<comment type="subcellular location">
    <subcellularLocation>
        <location evidence="1">Membrane</location>
        <topology evidence="1">Multi-pass membrane protein</topology>
    </subcellularLocation>
</comment>
<feature type="transmembrane region" description="Helical" evidence="5">
    <location>
        <begin position="194"/>
        <end position="211"/>
    </location>
</feature>
<keyword evidence="4 5" id="KW-0472">Membrane</keyword>
<dbReference type="PANTHER" id="PTHR37422">
    <property type="entry name" value="TEICHURONIC ACID BIOSYNTHESIS PROTEIN TUAE"/>
    <property type="match status" value="1"/>
</dbReference>
<name>A0A069SPD9_PHOVU</name>
<evidence type="ECO:0000259" key="6">
    <source>
        <dbReference type="Pfam" id="PF04932"/>
    </source>
</evidence>
<feature type="transmembrane region" description="Helical" evidence="5">
    <location>
        <begin position="217"/>
        <end position="234"/>
    </location>
</feature>
<feature type="domain" description="O-antigen ligase-related" evidence="6">
    <location>
        <begin position="201"/>
        <end position="344"/>
    </location>
</feature>
<dbReference type="Proteomes" id="UP000027661">
    <property type="component" value="Unassembled WGS sequence"/>
</dbReference>
<evidence type="ECO:0000256" key="2">
    <source>
        <dbReference type="ARBA" id="ARBA00022692"/>
    </source>
</evidence>
<feature type="transmembrane region" description="Helical" evidence="5">
    <location>
        <begin position="368"/>
        <end position="386"/>
    </location>
</feature>
<feature type="transmembrane region" description="Helical" evidence="5">
    <location>
        <begin position="91"/>
        <end position="109"/>
    </location>
</feature>
<reference evidence="7 8" key="1">
    <citation type="submission" date="2014-04" db="EMBL/GenBank/DDBJ databases">
        <authorList>
            <person name="Sears C."/>
            <person name="Carroll K."/>
            <person name="Sack B.R."/>
            <person name="Qadri F."/>
            <person name="Myers L.L."/>
            <person name="Chung G.-T."/>
            <person name="Escheverria P."/>
            <person name="Fraser C.M."/>
            <person name="Sadzewicz L."/>
            <person name="Shefchek K.A."/>
            <person name="Tallon L."/>
            <person name="Das S.P."/>
            <person name="Daugherty S."/>
            <person name="Mongodin E.F."/>
        </authorList>
    </citation>
    <scope>NUCLEOTIDE SEQUENCE [LARGE SCALE GENOMIC DNA]</scope>
    <source>
        <strain evidence="7 8">3975 RP4</strain>
    </source>
</reference>
<comment type="caution">
    <text evidence="7">The sequence shown here is derived from an EMBL/GenBank/DDBJ whole genome shotgun (WGS) entry which is preliminary data.</text>
</comment>